<evidence type="ECO:0000313" key="2">
    <source>
        <dbReference type="Proteomes" id="UP000069697"/>
    </source>
</evidence>
<evidence type="ECO:0008006" key="3">
    <source>
        <dbReference type="Google" id="ProtNLM"/>
    </source>
</evidence>
<reference evidence="2" key="2">
    <citation type="submission" date="2016-01" db="EMBL/GenBank/DDBJ databases">
        <title>Draft Genome Sequence of Paenibacillus amylolyticus Heshi-A3 that Was Isolated from Fermented Rice Bran with Aging Salted Mackerel, Which Was Named Heshiko as Traditional Fermented Seafood in Japan.</title>
        <authorList>
            <person name="Akuzawa S."/>
            <person name="Nakagawa J."/>
            <person name="Kanekatsu T."/>
            <person name="Kubota E."/>
            <person name="Ohtake R."/>
            <person name="Suzuki T."/>
            <person name="Kanesaki Y."/>
        </authorList>
    </citation>
    <scope>NUCLEOTIDE SEQUENCE [LARGE SCALE GENOMIC DNA]</scope>
    <source>
        <strain evidence="2">Heshi-A3</strain>
    </source>
</reference>
<sequence>MMKDMIRDRLNKMEDLEQRRMLKDLMTGVFLNLVEYQETLNKQIEQRVFDEVLPQEERHDVYVTLCAREDLDPIHEFLYPIIPEDAEPQTVYLSEASEALARQEEMKLFTFYMECGQQELQSLLKSNRTFRGEIVTSEGRHAITVRLKSSTAYISKVDELYRVFRKNSLPWKSINAPYIFKFVDCVLVGSDDGEAWDKQHTVKELSLHLEEFESYKRTNMIPLWNIQKLDMKTGGFPVPASDRINYEHVLPLRKTGTEHGYLVDGDESHIRYIKRSEEDITIVSPLEKSDSWTVLKIAGPVATRIGRMDYPLFSNNKREGFAGKYARQEGRSVRSKGEIARMVHAFQAAEGLELEDVQVVAPGPALGVTYPLNAFVSDHVRVETDKHRMILRFSTHGKQPGQAIFLDDLLSFLVSEIQLAFPEYCCEGEWV</sequence>
<organism evidence="1 2">
    <name type="scientific">Paenibacillus amylolyticus</name>
    <dbReference type="NCBI Taxonomy" id="1451"/>
    <lineage>
        <taxon>Bacteria</taxon>
        <taxon>Bacillati</taxon>
        <taxon>Bacillota</taxon>
        <taxon>Bacilli</taxon>
        <taxon>Bacillales</taxon>
        <taxon>Paenibacillaceae</taxon>
        <taxon>Paenibacillus</taxon>
    </lineage>
</organism>
<dbReference type="EMBL" id="BCNV01000001">
    <property type="protein sequence ID" value="GAS83230.1"/>
    <property type="molecule type" value="Genomic_DNA"/>
</dbReference>
<name>A0A100VNP8_PAEAM</name>
<accession>A0A100VNP8</accession>
<protein>
    <recommendedName>
        <fullName evidence="3">Normocyte-binding protein</fullName>
    </recommendedName>
</protein>
<comment type="caution">
    <text evidence="1">The sequence shown here is derived from an EMBL/GenBank/DDBJ whole genome shotgun (WGS) entry which is preliminary data.</text>
</comment>
<dbReference type="AlphaFoldDB" id="A0A100VNP8"/>
<evidence type="ECO:0000313" key="1">
    <source>
        <dbReference type="EMBL" id="GAS83230.1"/>
    </source>
</evidence>
<dbReference type="Proteomes" id="UP000069697">
    <property type="component" value="Unassembled WGS sequence"/>
</dbReference>
<gene>
    <name evidence="1" type="ORF">PAHA3_3308</name>
</gene>
<reference evidence="1 2" key="1">
    <citation type="journal article" date="2016" name="Genome Announc.">
        <title>Draft Genome Sequence of Paenibacillus amylolyticus Heshi-A3, Isolated from Fermented Rice Bran in a Japanese Fermented Seafood Dish.</title>
        <authorList>
            <person name="Akuzawa S."/>
            <person name="Nagaoka J."/>
            <person name="Kanekatsu M."/>
            <person name="Kubota E."/>
            <person name="Ohtake R."/>
            <person name="Suzuki T."/>
            <person name="Kanesaki Y."/>
        </authorList>
    </citation>
    <scope>NUCLEOTIDE SEQUENCE [LARGE SCALE GENOMIC DNA]</scope>
    <source>
        <strain evidence="1 2">Heshi-A3</strain>
    </source>
</reference>
<proteinExistence type="predicted"/>